<gene>
    <name evidence="2" type="ORF">CK503_05070</name>
</gene>
<dbReference type="CDD" id="cd09618">
    <property type="entry name" value="CBM9_like_2"/>
    <property type="match status" value="1"/>
</dbReference>
<dbReference type="GO" id="GO:0004553">
    <property type="term" value="F:hydrolase activity, hydrolyzing O-glycosyl compounds"/>
    <property type="evidence" value="ECO:0007669"/>
    <property type="project" value="InterPro"/>
</dbReference>
<dbReference type="Proteomes" id="UP000218831">
    <property type="component" value="Unassembled WGS sequence"/>
</dbReference>
<evidence type="ECO:0000313" key="3">
    <source>
        <dbReference type="Proteomes" id="UP000218831"/>
    </source>
</evidence>
<dbReference type="OrthoDB" id="9786766at2"/>
<comment type="caution">
    <text evidence="2">The sequence shown here is derived from an EMBL/GenBank/DDBJ whole genome shotgun (WGS) entry which is preliminary data.</text>
</comment>
<dbReference type="GO" id="GO:0016052">
    <property type="term" value="P:carbohydrate catabolic process"/>
    <property type="evidence" value="ECO:0007669"/>
    <property type="project" value="InterPro"/>
</dbReference>
<dbReference type="Pfam" id="PF06452">
    <property type="entry name" value="CBM9_1"/>
    <property type="match status" value="1"/>
</dbReference>
<accession>A0A2A2GDB8</accession>
<dbReference type="SUPFAM" id="SSF49344">
    <property type="entry name" value="CBD9-like"/>
    <property type="match status" value="1"/>
</dbReference>
<dbReference type="InterPro" id="IPR010502">
    <property type="entry name" value="Carb-bd_dom_fam9"/>
</dbReference>
<evidence type="ECO:0000259" key="1">
    <source>
        <dbReference type="Pfam" id="PF06452"/>
    </source>
</evidence>
<sequence>MYQGYFRRILLLFIILFSTSFLSLKAQEQVDTLEQVSPYAIEEDFEISADLSHPAWQQAQSVFIKHQIQPNDNVAAWVQTEVKMLYSDQNLYVAFISEDPEPSNIRANISDRDNSFQDDYVGIILDPFNNNQQAYQLFINPLGIQMDGMRTGNSEDMNFDMLWYSDGKITDSGYRGVMKIPFKSLSFPDRDIHSWSIQFIRNYPRNNRYQFAWSEVDLDNSCLICQNGRLVGMRDLENSKTVEFLPYGMSYQNSTINNADDPNSGLNHGRIDGRLGGGIMYEPTSTTSLNAVFNPDFSQVETDADQIAANETFALRYSEKRPFFMKGSDLFTTDENLFYSRMINRPLAAGKATHQSQNYSIAFLTAYDRDAAFIVPGLYSSSQVQSNIEAYNNVLRGKYNLGSESHIGGLLTTRNQEDGHNYVGSVDWNFLLTDNYYFSGQAAYTNTKEITDLALHDDPRTFGHGSYDAAFNGEQFGGTLLSTEFSRQAKFYDFSIGYSSYSPTFQTQSGFINQVDQREIDASQSFTYYPDWDWLSNGTVSASGTWRYDFSGQFQERYIFTRWSNNFGGQTNLSLSFLPLNDERFRGRLFTQMNRLMIDVSTNPLNELSLSGHVDFGKYVNRQENPTLGEGYNISADATLKPTSRLEMEVSYNYSTLSAANGDEHYFSGDIYRLKSNYNFSKKLFARLITQYNSFNDQLQIYPLVYYKANPFTKFYIGMTDYLNYFDQPGPNGYRGFKETDRQFFVKFQYLIRS</sequence>
<feature type="domain" description="Carbohydrate-binding" evidence="1">
    <location>
        <begin position="54"/>
        <end position="188"/>
    </location>
</feature>
<dbReference type="GO" id="GO:0030246">
    <property type="term" value="F:carbohydrate binding"/>
    <property type="evidence" value="ECO:0007669"/>
    <property type="project" value="InterPro"/>
</dbReference>
<organism evidence="2 3">
    <name type="scientific">Fodinibius salipaludis</name>
    <dbReference type="NCBI Taxonomy" id="2032627"/>
    <lineage>
        <taxon>Bacteria</taxon>
        <taxon>Pseudomonadati</taxon>
        <taxon>Balneolota</taxon>
        <taxon>Balneolia</taxon>
        <taxon>Balneolales</taxon>
        <taxon>Balneolaceae</taxon>
        <taxon>Fodinibius</taxon>
    </lineage>
</organism>
<keyword evidence="3" id="KW-1185">Reference proteome</keyword>
<dbReference type="RefSeq" id="WP_095605712.1">
    <property type="nucleotide sequence ID" value="NZ_NSKE01000003.1"/>
</dbReference>
<evidence type="ECO:0000313" key="2">
    <source>
        <dbReference type="EMBL" id="PAU94845.1"/>
    </source>
</evidence>
<dbReference type="EMBL" id="NSKE01000003">
    <property type="protein sequence ID" value="PAU94845.1"/>
    <property type="molecule type" value="Genomic_DNA"/>
</dbReference>
<protein>
    <recommendedName>
        <fullName evidence="1">Carbohydrate-binding domain-containing protein</fullName>
    </recommendedName>
</protein>
<name>A0A2A2GDB8_9BACT</name>
<dbReference type="AlphaFoldDB" id="A0A2A2GDB8"/>
<reference evidence="2 3" key="1">
    <citation type="submission" date="2017-08" db="EMBL/GenBank/DDBJ databases">
        <title>Aliifodinibius alkalisoli sp. nov., isolated from saline alkaline soil.</title>
        <authorList>
            <person name="Liu D."/>
            <person name="Zhang G."/>
        </authorList>
    </citation>
    <scope>NUCLEOTIDE SEQUENCE [LARGE SCALE GENOMIC DNA]</scope>
    <source>
        <strain evidence="2 3">WN023</strain>
    </source>
</reference>
<proteinExistence type="predicted"/>
<dbReference type="Gene3D" id="2.60.40.1190">
    <property type="match status" value="1"/>
</dbReference>